<gene>
    <name evidence="2" type="ORF">ACFOZ5_05560</name>
</gene>
<protein>
    <submittedName>
        <fullName evidence="2">Glycosyltransferase family 2 protein</fullName>
    </submittedName>
</protein>
<sequence length="314" mass="36075">MGETISVAMPVFNRAEWIGQTLDHIFNQTVPVDEVVLCDDGSTDDLDAALAPFRDRVTLLRIENSGPAIARKTAIEHATGDWIALCDSDDFWESHHIENFVNAHRTYPESDLYFSNFRQSDQPGITKFQQAPAGWLKDLSKCPDHQGAAYILCRHPFLQSLLEFQACFQSCLIFRKSLYTDIGGIKPYVSRWRSEDFHLTARMAARAFAVTNTEATVLINKHPDNFSSEYIRNLEGEVNILTDIMDQRLVPQSSLKIIANTIINYKRRLFRAYYWSGQYGEAVNISRRISFGHLNLRDYVRLTYSYVLSTWKRS</sequence>
<dbReference type="InterPro" id="IPR050834">
    <property type="entry name" value="Glycosyltransf_2"/>
</dbReference>
<proteinExistence type="predicted"/>
<dbReference type="SUPFAM" id="SSF53448">
    <property type="entry name" value="Nucleotide-diphospho-sugar transferases"/>
    <property type="match status" value="1"/>
</dbReference>
<dbReference type="CDD" id="cd00761">
    <property type="entry name" value="Glyco_tranf_GTA_type"/>
    <property type="match status" value="1"/>
</dbReference>
<dbReference type="RefSeq" id="WP_379886025.1">
    <property type="nucleotide sequence ID" value="NZ_JBHSDI010000008.1"/>
</dbReference>
<organism evidence="2 3">
    <name type="scientific">Marinobacter lacisalsi</name>
    <dbReference type="NCBI Taxonomy" id="475979"/>
    <lineage>
        <taxon>Bacteria</taxon>
        <taxon>Pseudomonadati</taxon>
        <taxon>Pseudomonadota</taxon>
        <taxon>Gammaproteobacteria</taxon>
        <taxon>Pseudomonadales</taxon>
        <taxon>Marinobacteraceae</taxon>
        <taxon>Marinobacter</taxon>
    </lineage>
</organism>
<dbReference type="InterPro" id="IPR029044">
    <property type="entry name" value="Nucleotide-diphossugar_trans"/>
</dbReference>
<dbReference type="Gene3D" id="3.90.550.10">
    <property type="entry name" value="Spore Coat Polysaccharide Biosynthesis Protein SpsA, Chain A"/>
    <property type="match status" value="1"/>
</dbReference>
<dbReference type="PANTHER" id="PTHR43685">
    <property type="entry name" value="GLYCOSYLTRANSFERASE"/>
    <property type="match status" value="1"/>
</dbReference>
<dbReference type="Proteomes" id="UP001595798">
    <property type="component" value="Unassembled WGS sequence"/>
</dbReference>
<evidence type="ECO:0000313" key="2">
    <source>
        <dbReference type="EMBL" id="MFC4258503.1"/>
    </source>
</evidence>
<dbReference type="InterPro" id="IPR001173">
    <property type="entry name" value="Glyco_trans_2-like"/>
</dbReference>
<dbReference type="Pfam" id="PF00535">
    <property type="entry name" value="Glycos_transf_2"/>
    <property type="match status" value="1"/>
</dbReference>
<reference evidence="3" key="1">
    <citation type="journal article" date="2019" name="Int. J. Syst. Evol. Microbiol.">
        <title>The Global Catalogue of Microorganisms (GCM) 10K type strain sequencing project: providing services to taxonomists for standard genome sequencing and annotation.</title>
        <authorList>
            <consortium name="The Broad Institute Genomics Platform"/>
            <consortium name="The Broad Institute Genome Sequencing Center for Infectious Disease"/>
            <person name="Wu L."/>
            <person name="Ma J."/>
        </authorList>
    </citation>
    <scope>NUCLEOTIDE SEQUENCE [LARGE SCALE GENOMIC DNA]</scope>
    <source>
        <strain evidence="3">CECT 7297</strain>
    </source>
</reference>
<evidence type="ECO:0000259" key="1">
    <source>
        <dbReference type="Pfam" id="PF00535"/>
    </source>
</evidence>
<feature type="domain" description="Glycosyltransferase 2-like" evidence="1">
    <location>
        <begin position="6"/>
        <end position="132"/>
    </location>
</feature>
<evidence type="ECO:0000313" key="3">
    <source>
        <dbReference type="Proteomes" id="UP001595798"/>
    </source>
</evidence>
<keyword evidence="3" id="KW-1185">Reference proteome</keyword>
<name>A0ABV8QFU2_9GAMM</name>
<accession>A0ABV8QFU2</accession>
<dbReference type="PANTHER" id="PTHR43685:SF2">
    <property type="entry name" value="GLYCOSYLTRANSFERASE 2-LIKE DOMAIN-CONTAINING PROTEIN"/>
    <property type="match status" value="1"/>
</dbReference>
<comment type="caution">
    <text evidence="2">The sequence shown here is derived from an EMBL/GenBank/DDBJ whole genome shotgun (WGS) entry which is preliminary data.</text>
</comment>
<dbReference type="EMBL" id="JBHSDI010000008">
    <property type="protein sequence ID" value="MFC4258503.1"/>
    <property type="molecule type" value="Genomic_DNA"/>
</dbReference>